<dbReference type="InterPro" id="IPR036526">
    <property type="entry name" value="C-N_Hydrolase_sf"/>
</dbReference>
<protein>
    <submittedName>
        <fullName evidence="3">Amidohydrolase</fullName>
    </submittedName>
</protein>
<dbReference type="Pfam" id="PF00795">
    <property type="entry name" value="CN_hydrolase"/>
    <property type="match status" value="1"/>
</dbReference>
<keyword evidence="1" id="KW-0378">Hydrolase</keyword>
<sequence>MTSVQTTSAQAGRVGNLVRIATLNCRPVADLSALVGRAEEVIRQHRPDLFVLPESCRGQDAGTSEEVDGPTVSAMRRLAREFQTYVVCPIDRLSDGVRWNFAVLIDRTGDVAGIYDKMFPYWPELDLTPPVRVGTRAPVWETDFGRVGIAICFDVNFPRVWQELARGGADLVVWTSAYAGGWIVGAYARIHHFYIVTCTQTGRPAPTT</sequence>
<organism evidence="3 4">
    <name type="scientific">Actinopolymorpha pittospori</name>
    <dbReference type="NCBI Taxonomy" id="648752"/>
    <lineage>
        <taxon>Bacteria</taxon>
        <taxon>Bacillati</taxon>
        <taxon>Actinomycetota</taxon>
        <taxon>Actinomycetes</taxon>
        <taxon>Propionibacteriales</taxon>
        <taxon>Actinopolymorphaceae</taxon>
        <taxon>Actinopolymorpha</taxon>
    </lineage>
</organism>
<evidence type="ECO:0000313" key="3">
    <source>
        <dbReference type="EMBL" id="MBE1608537.1"/>
    </source>
</evidence>
<keyword evidence="4" id="KW-1185">Reference proteome</keyword>
<dbReference type="SUPFAM" id="SSF56317">
    <property type="entry name" value="Carbon-nitrogen hydrolase"/>
    <property type="match status" value="1"/>
</dbReference>
<comment type="caution">
    <text evidence="3">The sequence shown here is derived from an EMBL/GenBank/DDBJ whole genome shotgun (WGS) entry which is preliminary data.</text>
</comment>
<dbReference type="RefSeq" id="WP_192752302.1">
    <property type="nucleotide sequence ID" value="NZ_BAABJL010000097.1"/>
</dbReference>
<dbReference type="PANTHER" id="PTHR43674">
    <property type="entry name" value="NITRILASE C965.09-RELATED"/>
    <property type="match status" value="1"/>
</dbReference>
<proteinExistence type="predicted"/>
<dbReference type="Proteomes" id="UP000638648">
    <property type="component" value="Unassembled WGS sequence"/>
</dbReference>
<dbReference type="InterPro" id="IPR003010">
    <property type="entry name" value="C-N_Hydrolase"/>
</dbReference>
<dbReference type="InterPro" id="IPR050345">
    <property type="entry name" value="Aliph_Amidase/BUP"/>
</dbReference>
<dbReference type="PROSITE" id="PS50263">
    <property type="entry name" value="CN_HYDROLASE"/>
    <property type="match status" value="1"/>
</dbReference>
<accession>A0A927RA37</accession>
<evidence type="ECO:0000313" key="4">
    <source>
        <dbReference type="Proteomes" id="UP000638648"/>
    </source>
</evidence>
<dbReference type="GO" id="GO:0016811">
    <property type="term" value="F:hydrolase activity, acting on carbon-nitrogen (but not peptide) bonds, in linear amides"/>
    <property type="evidence" value="ECO:0007669"/>
    <property type="project" value="TreeGrafter"/>
</dbReference>
<gene>
    <name evidence="3" type="ORF">HEB94_005385</name>
</gene>
<feature type="domain" description="CN hydrolase" evidence="2">
    <location>
        <begin position="18"/>
        <end position="208"/>
    </location>
</feature>
<dbReference type="PANTHER" id="PTHR43674:SF16">
    <property type="entry name" value="CARBON-NITROGEN FAMILY, PUTATIVE (AFU_ORTHOLOGUE AFUA_5G02350)-RELATED"/>
    <property type="match status" value="1"/>
</dbReference>
<dbReference type="AlphaFoldDB" id="A0A927RA37"/>
<evidence type="ECO:0000259" key="2">
    <source>
        <dbReference type="PROSITE" id="PS50263"/>
    </source>
</evidence>
<evidence type="ECO:0000256" key="1">
    <source>
        <dbReference type="ARBA" id="ARBA00022801"/>
    </source>
</evidence>
<reference evidence="3" key="1">
    <citation type="submission" date="2020-10" db="EMBL/GenBank/DDBJ databases">
        <title>Sequencing the genomes of 1000 actinobacteria strains.</title>
        <authorList>
            <person name="Klenk H.-P."/>
        </authorList>
    </citation>
    <scope>NUCLEOTIDE SEQUENCE</scope>
    <source>
        <strain evidence="3">DSM 45354</strain>
    </source>
</reference>
<dbReference type="CDD" id="cd07197">
    <property type="entry name" value="nitrilase"/>
    <property type="match status" value="1"/>
</dbReference>
<dbReference type="Gene3D" id="3.60.110.10">
    <property type="entry name" value="Carbon-nitrogen hydrolase"/>
    <property type="match status" value="1"/>
</dbReference>
<dbReference type="EMBL" id="JADBEM010000001">
    <property type="protein sequence ID" value="MBE1608537.1"/>
    <property type="molecule type" value="Genomic_DNA"/>
</dbReference>
<name>A0A927RA37_9ACTN</name>